<comment type="caution">
    <text evidence="5">The sequence shown here is derived from an EMBL/GenBank/DDBJ whole genome shotgun (WGS) entry which is preliminary data.</text>
</comment>
<keyword evidence="2" id="KW-0238">DNA-binding</keyword>
<keyword evidence="3" id="KW-0804">Transcription</keyword>
<evidence type="ECO:0000259" key="4">
    <source>
        <dbReference type="PROSITE" id="PS01124"/>
    </source>
</evidence>
<dbReference type="EMBL" id="VDCQ01000055">
    <property type="protein sequence ID" value="TNJ62671.1"/>
    <property type="molecule type" value="Genomic_DNA"/>
</dbReference>
<sequence length="271" mass="31097">MATSRLWAQSLHLVSHAYFERKSRFEEQSDIYSVWVLFALEAGQFRYRIGDESGMIGPGELVFCPPGCTFRREMVSTLSLHYIGFEFAEPLSVMQPVPMPTFKSQPADGKRLASDFSYLRRLDHANDPRSLQRKQAALNDIWQLACDEWEDEASLSSLAELTASDDELMNRASEWLIGRAYSPFGMRELSDLLGLSPVQLTRRFQKAFRMPPSELIRLLRIRKAAKLLLDTDLTLDLIAERCGYENGFYLSRVFSRSMGMSPSKYRVLNRV</sequence>
<keyword evidence="6" id="KW-1185">Reference proteome</keyword>
<dbReference type="PROSITE" id="PS01124">
    <property type="entry name" value="HTH_ARAC_FAMILY_2"/>
    <property type="match status" value="1"/>
</dbReference>
<dbReference type="InterPro" id="IPR018060">
    <property type="entry name" value="HTH_AraC"/>
</dbReference>
<protein>
    <submittedName>
        <fullName evidence="5">Helix-turn-helix transcriptional regulator</fullName>
    </submittedName>
</protein>
<dbReference type="Proteomes" id="UP000307943">
    <property type="component" value="Unassembled WGS sequence"/>
</dbReference>
<dbReference type="InterPro" id="IPR009057">
    <property type="entry name" value="Homeodomain-like_sf"/>
</dbReference>
<dbReference type="InterPro" id="IPR050204">
    <property type="entry name" value="AraC_XylS_family_regulators"/>
</dbReference>
<dbReference type="Gene3D" id="1.10.10.60">
    <property type="entry name" value="Homeodomain-like"/>
    <property type="match status" value="2"/>
</dbReference>
<reference evidence="5 6" key="1">
    <citation type="submission" date="2019-05" db="EMBL/GenBank/DDBJ databases">
        <title>We sequenced the genome of Paenibacillus hemerocallicola KCTC 33185 for further insight into its adaptation and study the phylogeny of Paenibacillus.</title>
        <authorList>
            <person name="Narsing Rao M.P."/>
        </authorList>
    </citation>
    <scope>NUCLEOTIDE SEQUENCE [LARGE SCALE GENOMIC DNA]</scope>
    <source>
        <strain evidence="5 6">KCTC 33185</strain>
    </source>
</reference>
<dbReference type="OrthoDB" id="2636626at2"/>
<dbReference type="SUPFAM" id="SSF46689">
    <property type="entry name" value="Homeodomain-like"/>
    <property type="match status" value="2"/>
</dbReference>
<evidence type="ECO:0000256" key="2">
    <source>
        <dbReference type="ARBA" id="ARBA00023125"/>
    </source>
</evidence>
<gene>
    <name evidence="5" type="ORF">FE784_29525</name>
</gene>
<dbReference type="PANTHER" id="PTHR46796">
    <property type="entry name" value="HTH-TYPE TRANSCRIPTIONAL ACTIVATOR RHAS-RELATED"/>
    <property type="match status" value="1"/>
</dbReference>
<dbReference type="RefSeq" id="WP_139605858.1">
    <property type="nucleotide sequence ID" value="NZ_VDCQ01000055.1"/>
</dbReference>
<keyword evidence="1" id="KW-0805">Transcription regulation</keyword>
<evidence type="ECO:0000313" key="5">
    <source>
        <dbReference type="EMBL" id="TNJ62671.1"/>
    </source>
</evidence>
<dbReference type="GO" id="GO:0003700">
    <property type="term" value="F:DNA-binding transcription factor activity"/>
    <property type="evidence" value="ECO:0007669"/>
    <property type="project" value="InterPro"/>
</dbReference>
<dbReference type="AlphaFoldDB" id="A0A5C4T0V3"/>
<evidence type="ECO:0000256" key="3">
    <source>
        <dbReference type="ARBA" id="ARBA00023163"/>
    </source>
</evidence>
<dbReference type="GO" id="GO:0043565">
    <property type="term" value="F:sequence-specific DNA binding"/>
    <property type="evidence" value="ECO:0007669"/>
    <property type="project" value="InterPro"/>
</dbReference>
<dbReference type="Pfam" id="PF12833">
    <property type="entry name" value="HTH_18"/>
    <property type="match status" value="1"/>
</dbReference>
<proteinExistence type="predicted"/>
<evidence type="ECO:0000256" key="1">
    <source>
        <dbReference type="ARBA" id="ARBA00023015"/>
    </source>
</evidence>
<organism evidence="5 6">
    <name type="scientific">Paenibacillus hemerocallicola</name>
    <dbReference type="NCBI Taxonomy" id="1172614"/>
    <lineage>
        <taxon>Bacteria</taxon>
        <taxon>Bacillati</taxon>
        <taxon>Bacillota</taxon>
        <taxon>Bacilli</taxon>
        <taxon>Bacillales</taxon>
        <taxon>Paenibacillaceae</taxon>
        <taxon>Paenibacillus</taxon>
    </lineage>
</organism>
<dbReference type="SMART" id="SM00342">
    <property type="entry name" value="HTH_ARAC"/>
    <property type="match status" value="1"/>
</dbReference>
<evidence type="ECO:0000313" key="6">
    <source>
        <dbReference type="Proteomes" id="UP000307943"/>
    </source>
</evidence>
<feature type="domain" description="HTH araC/xylS-type" evidence="4">
    <location>
        <begin position="170"/>
        <end position="268"/>
    </location>
</feature>
<accession>A0A5C4T0V3</accession>
<name>A0A5C4T0V3_9BACL</name>